<organism evidence="2 3">
    <name type="scientific">Prunus dulcis</name>
    <name type="common">Almond</name>
    <name type="synonym">Amygdalus dulcis</name>
    <dbReference type="NCBI Taxonomy" id="3755"/>
    <lineage>
        <taxon>Eukaryota</taxon>
        <taxon>Viridiplantae</taxon>
        <taxon>Streptophyta</taxon>
        <taxon>Embryophyta</taxon>
        <taxon>Tracheophyta</taxon>
        <taxon>Spermatophyta</taxon>
        <taxon>Magnoliopsida</taxon>
        <taxon>eudicotyledons</taxon>
        <taxon>Gunneridae</taxon>
        <taxon>Pentapetalae</taxon>
        <taxon>rosids</taxon>
        <taxon>fabids</taxon>
        <taxon>Rosales</taxon>
        <taxon>Rosaceae</taxon>
        <taxon>Amygdaloideae</taxon>
        <taxon>Amygdaleae</taxon>
        <taxon>Prunus</taxon>
    </lineage>
</organism>
<feature type="region of interest" description="Disordered" evidence="1">
    <location>
        <begin position="9"/>
        <end position="30"/>
    </location>
</feature>
<dbReference type="Proteomes" id="UP001054821">
    <property type="component" value="Chromosome 6"/>
</dbReference>
<proteinExistence type="predicted"/>
<evidence type="ECO:0000256" key="1">
    <source>
        <dbReference type="SAM" id="MobiDB-lite"/>
    </source>
</evidence>
<gene>
    <name evidence="2" type="ORF">L3X38_032195</name>
</gene>
<comment type="caution">
    <text evidence="2">The sequence shown here is derived from an EMBL/GenBank/DDBJ whole genome shotgun (WGS) entry which is preliminary data.</text>
</comment>
<evidence type="ECO:0000313" key="3">
    <source>
        <dbReference type="Proteomes" id="UP001054821"/>
    </source>
</evidence>
<dbReference type="AlphaFoldDB" id="A0AAD4YWD2"/>
<protein>
    <submittedName>
        <fullName evidence="2">Uncharacterized protein</fullName>
    </submittedName>
</protein>
<feature type="compositionally biased region" description="Basic and acidic residues" evidence="1">
    <location>
        <begin position="19"/>
        <end position="30"/>
    </location>
</feature>
<dbReference type="EMBL" id="JAJFAZ020000006">
    <property type="protein sequence ID" value="KAI5323123.1"/>
    <property type="molecule type" value="Genomic_DNA"/>
</dbReference>
<name>A0AAD4YWD2_PRUDU</name>
<evidence type="ECO:0000313" key="2">
    <source>
        <dbReference type="EMBL" id="KAI5323123.1"/>
    </source>
</evidence>
<accession>A0AAD4YWD2</accession>
<reference evidence="2 3" key="1">
    <citation type="journal article" date="2022" name="G3 (Bethesda)">
        <title>Whole-genome sequence and methylome profiling of the almond [Prunus dulcis (Mill.) D.A. Webb] cultivar 'Nonpareil'.</title>
        <authorList>
            <person name="D'Amico-Willman K.M."/>
            <person name="Ouma W.Z."/>
            <person name="Meulia T."/>
            <person name="Sideli G.M."/>
            <person name="Gradziel T.M."/>
            <person name="Fresnedo-Ramirez J."/>
        </authorList>
    </citation>
    <scope>NUCLEOTIDE SEQUENCE [LARGE SCALE GENOMIC DNA]</scope>
    <source>
        <strain evidence="2">Clone GOH B32 T37-40</strain>
    </source>
</reference>
<keyword evidence="3" id="KW-1185">Reference proteome</keyword>
<sequence length="211" mass="22566">MVGDIKKLHGIYPMKHQPKSSEGDTSLERGGDIGNLHETLIAIHKFPQNRDCLWIHKGASKGRITIKPLTKRKKLIDRSEDLSTTIKEGLALPSLWLPSIISPRGGTVESCEEVQATVSDVTRKGGVGGNTVGSYGEVSTVVLDVPKKGGVGGSTAESCRKMPAAMSDVPRREGTGGCVARRCRAVLVAMTDVPRRGVESVFSTPCEMLST</sequence>